<dbReference type="InterPro" id="IPR011701">
    <property type="entry name" value="MFS"/>
</dbReference>
<feature type="transmembrane region" description="Helical" evidence="6">
    <location>
        <begin position="86"/>
        <end position="106"/>
    </location>
</feature>
<protein>
    <recommendedName>
        <fullName evidence="7">Major facilitator superfamily (MFS) profile domain-containing protein</fullName>
    </recommendedName>
</protein>
<dbReference type="InterPro" id="IPR036259">
    <property type="entry name" value="MFS_trans_sf"/>
</dbReference>
<proteinExistence type="predicted"/>
<accession>A0A3E2H639</accession>
<dbReference type="GO" id="GO:0022857">
    <property type="term" value="F:transmembrane transporter activity"/>
    <property type="evidence" value="ECO:0007669"/>
    <property type="project" value="InterPro"/>
</dbReference>
<feature type="transmembrane region" description="Helical" evidence="6">
    <location>
        <begin position="310"/>
        <end position="330"/>
    </location>
</feature>
<keyword evidence="2" id="KW-0813">Transport</keyword>
<dbReference type="FunFam" id="1.20.1250.20:FF:000013">
    <property type="entry name" value="MFS general substrate transporter"/>
    <property type="match status" value="1"/>
</dbReference>
<keyword evidence="3 6" id="KW-0812">Transmembrane</keyword>
<evidence type="ECO:0000313" key="9">
    <source>
        <dbReference type="Proteomes" id="UP000258309"/>
    </source>
</evidence>
<sequence length="480" mass="53775">MSVEPKTLTEICVQARLYDQESETASIDVFIDPDVERRLVRKMDMYILPCIFIVYTASYLDRTNLGNAKVAGLSTDLHLVGDEFNVVASIFYVTYIVFELPLTIAFKFVGPKLIIPTLVCSWSLVVCFSGFEKSYAALLACRLILGFCEASLFPSFHLYISMFWTRQEIAKRAGVLSLSLAMSGAFGGLLAYALLLMDGIGGYAGWRWMFFIEGALTFCIGLAAYFVFPNNPETAYFLNQEEREVARLRLIKHGNYERFDKKDIFAALKSPILWLSGFMQMCADTYNFSISTFLPTIINDIGYNGLAAQYLTIPIYLIGAVGILMFCYLSDRYERRGIIIAIFGLFPIAGYATLLSSENPHVLYGAIYLIGFGSYIWTLNITWTNGNTAPHYKRATALAMNQTIGNIGGIFAGQIYIASQSPYYRTGHGVSLVGCGLAWCSTLLMWYILNKKNQIRERKLAAGEEDTGIGDESLHFKYQL</sequence>
<evidence type="ECO:0000256" key="5">
    <source>
        <dbReference type="ARBA" id="ARBA00023136"/>
    </source>
</evidence>
<dbReference type="AlphaFoldDB" id="A0A3E2H639"/>
<name>A0A3E2H639_SCYLI</name>
<feature type="transmembrane region" description="Helical" evidence="6">
    <location>
        <begin position="173"/>
        <end position="196"/>
    </location>
</feature>
<feature type="transmembrane region" description="Helical" evidence="6">
    <location>
        <begin position="272"/>
        <end position="298"/>
    </location>
</feature>
<feature type="non-terminal residue" evidence="8">
    <location>
        <position position="1"/>
    </location>
</feature>
<evidence type="ECO:0000256" key="1">
    <source>
        <dbReference type="ARBA" id="ARBA00004141"/>
    </source>
</evidence>
<dbReference type="PANTHER" id="PTHR43791:SF24">
    <property type="entry name" value="NICOTINIC ACID PLASMA MEMBRANE TRANSPORTER"/>
    <property type="match status" value="1"/>
</dbReference>
<evidence type="ECO:0000259" key="7">
    <source>
        <dbReference type="PROSITE" id="PS50850"/>
    </source>
</evidence>
<keyword evidence="9" id="KW-1185">Reference proteome</keyword>
<feature type="transmembrane region" description="Helical" evidence="6">
    <location>
        <begin position="137"/>
        <end position="161"/>
    </location>
</feature>
<dbReference type="Proteomes" id="UP000258309">
    <property type="component" value="Unassembled WGS sequence"/>
</dbReference>
<comment type="subcellular location">
    <subcellularLocation>
        <location evidence="1">Membrane</location>
        <topology evidence="1">Multi-pass membrane protein</topology>
    </subcellularLocation>
</comment>
<dbReference type="PROSITE" id="PS50850">
    <property type="entry name" value="MFS"/>
    <property type="match status" value="1"/>
</dbReference>
<dbReference type="FunFam" id="1.20.1250.20:FF:000018">
    <property type="entry name" value="MFS transporter permease"/>
    <property type="match status" value="1"/>
</dbReference>
<dbReference type="EMBL" id="NCSJ02000152">
    <property type="protein sequence ID" value="RFU28757.1"/>
    <property type="molecule type" value="Genomic_DNA"/>
</dbReference>
<reference evidence="8 9" key="1">
    <citation type="submission" date="2018-05" db="EMBL/GenBank/DDBJ databases">
        <title>Draft genome sequence of Scytalidium lignicola DSM 105466, a ubiquitous saprotrophic fungus.</title>
        <authorList>
            <person name="Buettner E."/>
            <person name="Gebauer A.M."/>
            <person name="Hofrichter M."/>
            <person name="Liers C."/>
            <person name="Kellner H."/>
        </authorList>
    </citation>
    <scope>NUCLEOTIDE SEQUENCE [LARGE SCALE GENOMIC DNA]</scope>
    <source>
        <strain evidence="8 9">DSM 105466</strain>
    </source>
</reference>
<feature type="transmembrane region" description="Helical" evidence="6">
    <location>
        <begin position="362"/>
        <end position="383"/>
    </location>
</feature>
<feature type="transmembrane region" description="Helical" evidence="6">
    <location>
        <begin position="208"/>
        <end position="228"/>
    </location>
</feature>
<feature type="transmembrane region" description="Helical" evidence="6">
    <location>
        <begin position="337"/>
        <end position="356"/>
    </location>
</feature>
<organism evidence="8 9">
    <name type="scientific">Scytalidium lignicola</name>
    <name type="common">Hyphomycete</name>
    <dbReference type="NCBI Taxonomy" id="5539"/>
    <lineage>
        <taxon>Eukaryota</taxon>
        <taxon>Fungi</taxon>
        <taxon>Dikarya</taxon>
        <taxon>Ascomycota</taxon>
        <taxon>Pezizomycotina</taxon>
        <taxon>Leotiomycetes</taxon>
        <taxon>Leotiomycetes incertae sedis</taxon>
        <taxon>Scytalidium</taxon>
    </lineage>
</organism>
<evidence type="ECO:0000256" key="2">
    <source>
        <dbReference type="ARBA" id="ARBA00022448"/>
    </source>
</evidence>
<evidence type="ECO:0000313" key="8">
    <source>
        <dbReference type="EMBL" id="RFU28757.1"/>
    </source>
</evidence>
<feature type="transmembrane region" description="Helical" evidence="6">
    <location>
        <begin position="395"/>
        <end position="417"/>
    </location>
</feature>
<dbReference type="SUPFAM" id="SSF103473">
    <property type="entry name" value="MFS general substrate transporter"/>
    <property type="match status" value="1"/>
</dbReference>
<keyword evidence="4 6" id="KW-1133">Transmembrane helix</keyword>
<feature type="transmembrane region" description="Helical" evidence="6">
    <location>
        <begin position="113"/>
        <end position="131"/>
    </location>
</feature>
<feature type="transmembrane region" description="Helical" evidence="6">
    <location>
        <begin position="429"/>
        <end position="449"/>
    </location>
</feature>
<feature type="non-terminal residue" evidence="8">
    <location>
        <position position="480"/>
    </location>
</feature>
<feature type="transmembrane region" description="Helical" evidence="6">
    <location>
        <begin position="43"/>
        <end position="60"/>
    </location>
</feature>
<evidence type="ECO:0000256" key="3">
    <source>
        <dbReference type="ARBA" id="ARBA00022692"/>
    </source>
</evidence>
<dbReference type="InterPro" id="IPR020846">
    <property type="entry name" value="MFS_dom"/>
</dbReference>
<comment type="caution">
    <text evidence="8">The sequence shown here is derived from an EMBL/GenBank/DDBJ whole genome shotgun (WGS) entry which is preliminary data.</text>
</comment>
<dbReference type="PANTHER" id="PTHR43791">
    <property type="entry name" value="PERMEASE-RELATED"/>
    <property type="match status" value="1"/>
</dbReference>
<dbReference type="Pfam" id="PF07690">
    <property type="entry name" value="MFS_1"/>
    <property type="match status" value="1"/>
</dbReference>
<keyword evidence="5 6" id="KW-0472">Membrane</keyword>
<dbReference type="OMA" id="NITWTNG"/>
<gene>
    <name evidence="8" type="ORF">B7463_g7582</name>
</gene>
<dbReference type="OrthoDB" id="2962993at2759"/>
<dbReference type="GO" id="GO:0016020">
    <property type="term" value="C:membrane"/>
    <property type="evidence" value="ECO:0007669"/>
    <property type="project" value="UniProtKB-SubCell"/>
</dbReference>
<evidence type="ECO:0000256" key="4">
    <source>
        <dbReference type="ARBA" id="ARBA00022989"/>
    </source>
</evidence>
<feature type="domain" description="Major facilitator superfamily (MFS) profile" evidence="7">
    <location>
        <begin position="47"/>
        <end position="453"/>
    </location>
</feature>
<evidence type="ECO:0000256" key="6">
    <source>
        <dbReference type="SAM" id="Phobius"/>
    </source>
</evidence>
<dbReference type="Gene3D" id="1.20.1250.20">
    <property type="entry name" value="MFS general substrate transporter like domains"/>
    <property type="match status" value="2"/>
</dbReference>